<dbReference type="GO" id="GO:0008168">
    <property type="term" value="F:methyltransferase activity"/>
    <property type="evidence" value="ECO:0007669"/>
    <property type="project" value="UniProtKB-KW"/>
</dbReference>
<keyword evidence="2" id="KW-0808">Transferase</keyword>
<accession>A0A2A6M679</accession>
<sequence>MKQDFDSGAYWEHRYRRGRDSGDGSYGRLAQFKADFLNHFVLSNGITSVIELGCGDGAQLELATYPQYIGVDISPTALEICRSSFRDDYTKSFISYELLHEMPSQDLALSLDVIFHLVEDSIFERYLRDLFGSSGKYVIIYSSDREEDTPAPHVRHHKFTPWIAKNMKGWKLSGTTKNPFREDAQHPESTSFADFFVYEKLKRAPDG</sequence>
<keyword evidence="2" id="KW-0489">Methyltransferase</keyword>
<dbReference type="InterPro" id="IPR029063">
    <property type="entry name" value="SAM-dependent_MTases_sf"/>
</dbReference>
<protein>
    <submittedName>
        <fullName evidence="2">Methyltransferase</fullName>
    </submittedName>
</protein>
<dbReference type="InterPro" id="IPR041698">
    <property type="entry name" value="Methyltransf_25"/>
</dbReference>
<evidence type="ECO:0000259" key="1">
    <source>
        <dbReference type="Pfam" id="PF13649"/>
    </source>
</evidence>
<organism evidence="2 3">
    <name type="scientific">Rhizobium fredii</name>
    <name type="common">Sinorhizobium fredii</name>
    <dbReference type="NCBI Taxonomy" id="380"/>
    <lineage>
        <taxon>Bacteria</taxon>
        <taxon>Pseudomonadati</taxon>
        <taxon>Pseudomonadota</taxon>
        <taxon>Alphaproteobacteria</taxon>
        <taxon>Hyphomicrobiales</taxon>
        <taxon>Rhizobiaceae</taxon>
        <taxon>Sinorhizobium/Ensifer group</taxon>
        <taxon>Sinorhizobium</taxon>
    </lineage>
</organism>
<evidence type="ECO:0000313" key="2">
    <source>
        <dbReference type="EMBL" id="PDT50363.1"/>
    </source>
</evidence>
<gene>
    <name evidence="2" type="ORF">CO661_01585</name>
</gene>
<dbReference type="Gene3D" id="3.40.50.150">
    <property type="entry name" value="Vaccinia Virus protein VP39"/>
    <property type="match status" value="1"/>
</dbReference>
<feature type="domain" description="Methyltransferase" evidence="1">
    <location>
        <begin position="49"/>
        <end position="130"/>
    </location>
</feature>
<dbReference type="Proteomes" id="UP000220353">
    <property type="component" value="Unassembled WGS sequence"/>
</dbReference>
<dbReference type="Pfam" id="PF13649">
    <property type="entry name" value="Methyltransf_25"/>
    <property type="match status" value="1"/>
</dbReference>
<reference evidence="2 3" key="1">
    <citation type="submission" date="2017-09" db="EMBL/GenBank/DDBJ databases">
        <title>Comparative genomics of rhizobia isolated from Phaseolus vulgaris in China.</title>
        <authorList>
            <person name="Tong W."/>
        </authorList>
    </citation>
    <scope>NUCLEOTIDE SEQUENCE [LARGE SCALE GENOMIC DNA]</scope>
    <source>
        <strain evidence="2 3">PCH1</strain>
    </source>
</reference>
<evidence type="ECO:0000313" key="3">
    <source>
        <dbReference type="Proteomes" id="UP000220353"/>
    </source>
</evidence>
<dbReference type="GO" id="GO:0032259">
    <property type="term" value="P:methylation"/>
    <property type="evidence" value="ECO:0007669"/>
    <property type="project" value="UniProtKB-KW"/>
</dbReference>
<dbReference type="EMBL" id="NWTC01000001">
    <property type="protein sequence ID" value="PDT50363.1"/>
    <property type="molecule type" value="Genomic_DNA"/>
</dbReference>
<dbReference type="CDD" id="cd02440">
    <property type="entry name" value="AdoMet_MTases"/>
    <property type="match status" value="1"/>
</dbReference>
<dbReference type="RefSeq" id="WP_097586478.1">
    <property type="nucleotide sequence ID" value="NZ_NWTC01000001.1"/>
</dbReference>
<comment type="caution">
    <text evidence="2">The sequence shown here is derived from an EMBL/GenBank/DDBJ whole genome shotgun (WGS) entry which is preliminary data.</text>
</comment>
<dbReference type="AlphaFoldDB" id="A0A2A6M679"/>
<dbReference type="SUPFAM" id="SSF53335">
    <property type="entry name" value="S-adenosyl-L-methionine-dependent methyltransferases"/>
    <property type="match status" value="1"/>
</dbReference>
<proteinExistence type="predicted"/>
<name>A0A2A6M679_RHIFR</name>